<feature type="domain" description="RNA polymerase sigma factor 70 region 4 type 2" evidence="7">
    <location>
        <begin position="114"/>
        <end position="162"/>
    </location>
</feature>
<dbReference type="RefSeq" id="WP_283760778.1">
    <property type="nucleotide sequence ID" value="NZ_JAQPOK010000005.1"/>
</dbReference>
<dbReference type="InterPro" id="IPR039425">
    <property type="entry name" value="RNA_pol_sigma-70-like"/>
</dbReference>
<comment type="caution">
    <text evidence="8">The sequence shown here is derived from an EMBL/GenBank/DDBJ whole genome shotgun (WGS) entry which is preliminary data.</text>
</comment>
<dbReference type="SUPFAM" id="SSF88946">
    <property type="entry name" value="Sigma2 domain of RNA polymerase sigma factors"/>
    <property type="match status" value="1"/>
</dbReference>
<evidence type="ECO:0000256" key="2">
    <source>
        <dbReference type="ARBA" id="ARBA00023015"/>
    </source>
</evidence>
<evidence type="ECO:0000259" key="6">
    <source>
        <dbReference type="Pfam" id="PF04542"/>
    </source>
</evidence>
<evidence type="ECO:0000256" key="3">
    <source>
        <dbReference type="ARBA" id="ARBA00023082"/>
    </source>
</evidence>
<dbReference type="PANTHER" id="PTHR43133">
    <property type="entry name" value="RNA POLYMERASE ECF-TYPE SIGMA FACTO"/>
    <property type="match status" value="1"/>
</dbReference>
<dbReference type="Pfam" id="PF08281">
    <property type="entry name" value="Sigma70_r4_2"/>
    <property type="match status" value="1"/>
</dbReference>
<keyword evidence="9" id="KW-1185">Reference proteome</keyword>
<organism evidence="8 9">
    <name type="scientific">Roseofilum halophilum BLCC-M91</name>
    <dbReference type="NCBI Taxonomy" id="3022259"/>
    <lineage>
        <taxon>Bacteria</taxon>
        <taxon>Bacillati</taxon>
        <taxon>Cyanobacteriota</taxon>
        <taxon>Cyanophyceae</taxon>
        <taxon>Desertifilales</taxon>
        <taxon>Desertifilaceae</taxon>
        <taxon>Roseofilum</taxon>
        <taxon>Roseofilum halophilum</taxon>
    </lineage>
</organism>
<dbReference type="NCBIfam" id="TIGR02937">
    <property type="entry name" value="sigma70-ECF"/>
    <property type="match status" value="1"/>
</dbReference>
<keyword evidence="4" id="KW-0238">DNA-binding</keyword>
<dbReference type="SUPFAM" id="SSF88659">
    <property type="entry name" value="Sigma3 and sigma4 domains of RNA polymerase sigma factors"/>
    <property type="match status" value="1"/>
</dbReference>
<evidence type="ECO:0000256" key="1">
    <source>
        <dbReference type="ARBA" id="ARBA00010641"/>
    </source>
</evidence>
<dbReference type="InterPro" id="IPR013325">
    <property type="entry name" value="RNA_pol_sigma_r2"/>
</dbReference>
<dbReference type="Gene3D" id="1.10.1740.10">
    <property type="match status" value="1"/>
</dbReference>
<evidence type="ECO:0000256" key="5">
    <source>
        <dbReference type="ARBA" id="ARBA00023163"/>
    </source>
</evidence>
<keyword evidence="2" id="KW-0805">Transcription regulation</keyword>
<reference evidence="8 9" key="1">
    <citation type="submission" date="2023-01" db="EMBL/GenBank/DDBJ databases">
        <title>Novel diversity within Roseofilum (Cyanobacteria; Desertifilaceae) from marine benthic mats with descriptions of four novel species.</title>
        <authorList>
            <person name="Wang Y."/>
            <person name="Berthold D.E."/>
            <person name="Hu J."/>
            <person name="Lefler F.W."/>
            <person name="Laughinghouse H.D. IV."/>
        </authorList>
    </citation>
    <scope>NUCLEOTIDE SEQUENCE [LARGE SCALE GENOMIC DNA]</scope>
    <source>
        <strain evidence="8 9">BLCC-M91</strain>
    </source>
</reference>
<dbReference type="InterPro" id="IPR013249">
    <property type="entry name" value="RNA_pol_sigma70_r4_t2"/>
</dbReference>
<name>A0ABT7BE46_9CYAN</name>
<comment type="similarity">
    <text evidence="1">Belongs to the sigma-70 factor family. ECF subfamily.</text>
</comment>
<dbReference type="CDD" id="cd06171">
    <property type="entry name" value="Sigma70_r4"/>
    <property type="match status" value="1"/>
</dbReference>
<dbReference type="InterPro" id="IPR013324">
    <property type="entry name" value="RNA_pol_sigma_r3/r4-like"/>
</dbReference>
<accession>A0ABT7BE46</accession>
<proteinExistence type="inferred from homology"/>
<dbReference type="InterPro" id="IPR007627">
    <property type="entry name" value="RNA_pol_sigma70_r2"/>
</dbReference>
<sequence>MRFWREWQKYQPYLYRCCLKWMRGNEMDAEDALSESMFKAWHKVGNRPESIFNYKSWLYKLTHNVCVDIQRKKNRRKNKIVYLDGVDESKVLSLMQEDANLSLEEEEKRNIIAGEIQNLPDRIRETFILHYYGDLSYQEIAEKQSISYANVRKRVSEGRSMLTGELTPYFLVA</sequence>
<gene>
    <name evidence="8" type="ORF">PJF56_01080</name>
</gene>
<dbReference type="Proteomes" id="UP001231370">
    <property type="component" value="Unassembled WGS sequence"/>
</dbReference>
<evidence type="ECO:0000313" key="8">
    <source>
        <dbReference type="EMBL" id="MDJ1177446.1"/>
    </source>
</evidence>
<keyword evidence="5" id="KW-0804">Transcription</keyword>
<keyword evidence="3" id="KW-0731">Sigma factor</keyword>
<evidence type="ECO:0000259" key="7">
    <source>
        <dbReference type="Pfam" id="PF08281"/>
    </source>
</evidence>
<dbReference type="PANTHER" id="PTHR43133:SF8">
    <property type="entry name" value="RNA POLYMERASE SIGMA FACTOR HI_1459-RELATED"/>
    <property type="match status" value="1"/>
</dbReference>
<evidence type="ECO:0000256" key="4">
    <source>
        <dbReference type="ARBA" id="ARBA00023125"/>
    </source>
</evidence>
<evidence type="ECO:0000313" key="9">
    <source>
        <dbReference type="Proteomes" id="UP001231370"/>
    </source>
</evidence>
<dbReference type="InterPro" id="IPR036388">
    <property type="entry name" value="WH-like_DNA-bd_sf"/>
</dbReference>
<protein>
    <submittedName>
        <fullName evidence="8">RNA polymerase sigma factor</fullName>
    </submittedName>
</protein>
<dbReference type="Gene3D" id="1.10.10.10">
    <property type="entry name" value="Winged helix-like DNA-binding domain superfamily/Winged helix DNA-binding domain"/>
    <property type="match status" value="1"/>
</dbReference>
<dbReference type="Pfam" id="PF04542">
    <property type="entry name" value="Sigma70_r2"/>
    <property type="match status" value="1"/>
</dbReference>
<dbReference type="EMBL" id="JAQPOK010000005">
    <property type="protein sequence ID" value="MDJ1177446.1"/>
    <property type="molecule type" value="Genomic_DNA"/>
</dbReference>
<dbReference type="InterPro" id="IPR014284">
    <property type="entry name" value="RNA_pol_sigma-70_dom"/>
</dbReference>
<feature type="domain" description="RNA polymerase sigma-70 region 2" evidence="6">
    <location>
        <begin position="8"/>
        <end position="76"/>
    </location>
</feature>